<accession>A0A7X0FTC2</accession>
<dbReference type="PROSITE" id="PS00061">
    <property type="entry name" value="ADH_SHORT"/>
    <property type="match status" value="1"/>
</dbReference>
<dbReference type="FunFam" id="3.40.50.720:FF:000084">
    <property type="entry name" value="Short-chain dehydrogenase reductase"/>
    <property type="match status" value="1"/>
</dbReference>
<dbReference type="AlphaFoldDB" id="A0A7X0FTC2"/>
<dbReference type="Pfam" id="PF13561">
    <property type="entry name" value="adh_short_C2"/>
    <property type="match status" value="1"/>
</dbReference>
<proteinExistence type="inferred from homology"/>
<reference evidence="3 4" key="1">
    <citation type="submission" date="2020-08" db="EMBL/GenBank/DDBJ databases">
        <title>Sequencing the genomes of 1000 actinobacteria strains.</title>
        <authorList>
            <person name="Klenk H.-P."/>
        </authorList>
    </citation>
    <scope>NUCLEOTIDE SEQUENCE [LARGE SCALE GENOMIC DNA]</scope>
    <source>
        <strain evidence="3 4">DSM 12511</strain>
    </source>
</reference>
<evidence type="ECO:0000256" key="1">
    <source>
        <dbReference type="ARBA" id="ARBA00006484"/>
    </source>
</evidence>
<evidence type="ECO:0000313" key="4">
    <source>
        <dbReference type="Proteomes" id="UP000537775"/>
    </source>
</evidence>
<dbReference type="Gene3D" id="3.40.50.720">
    <property type="entry name" value="NAD(P)-binding Rossmann-like Domain"/>
    <property type="match status" value="1"/>
</dbReference>
<comment type="caution">
    <text evidence="3">The sequence shown here is derived from an EMBL/GenBank/DDBJ whole genome shotgun (WGS) entry which is preliminary data.</text>
</comment>
<evidence type="ECO:0000313" key="3">
    <source>
        <dbReference type="EMBL" id="MBB6392815.1"/>
    </source>
</evidence>
<name>A0A7X0FTC2_9MICO</name>
<dbReference type="GO" id="GO:0016491">
    <property type="term" value="F:oxidoreductase activity"/>
    <property type="evidence" value="ECO:0007669"/>
    <property type="project" value="UniProtKB-KW"/>
</dbReference>
<keyword evidence="2" id="KW-0560">Oxidoreductase</keyword>
<organism evidence="3 4">
    <name type="scientific">Microbacterium thalassium</name>
    <dbReference type="NCBI Taxonomy" id="362649"/>
    <lineage>
        <taxon>Bacteria</taxon>
        <taxon>Bacillati</taxon>
        <taxon>Actinomycetota</taxon>
        <taxon>Actinomycetes</taxon>
        <taxon>Micrococcales</taxon>
        <taxon>Microbacteriaceae</taxon>
        <taxon>Microbacterium</taxon>
    </lineage>
</organism>
<dbReference type="SUPFAM" id="SSF51735">
    <property type="entry name" value="NAD(P)-binding Rossmann-fold domains"/>
    <property type="match status" value="1"/>
</dbReference>
<dbReference type="PRINTS" id="PR00080">
    <property type="entry name" value="SDRFAMILY"/>
</dbReference>
<dbReference type="InterPro" id="IPR002347">
    <property type="entry name" value="SDR_fam"/>
</dbReference>
<dbReference type="EMBL" id="JACHML010000001">
    <property type="protein sequence ID" value="MBB6392815.1"/>
    <property type="molecule type" value="Genomic_DNA"/>
</dbReference>
<comment type="similarity">
    <text evidence="1">Belongs to the short-chain dehydrogenases/reductases (SDR) family.</text>
</comment>
<protein>
    <submittedName>
        <fullName evidence="3">NAD(P)-dependent dehydrogenase (Short-subunit alcohol dehydrogenase family)</fullName>
    </submittedName>
</protein>
<dbReference type="PANTHER" id="PTHR43639">
    <property type="entry name" value="OXIDOREDUCTASE, SHORT-CHAIN DEHYDROGENASE/REDUCTASE FAMILY (AFU_ORTHOLOGUE AFUA_5G02870)"/>
    <property type="match status" value="1"/>
</dbReference>
<dbReference type="PRINTS" id="PR00081">
    <property type="entry name" value="GDHRDH"/>
</dbReference>
<dbReference type="Proteomes" id="UP000537775">
    <property type="component" value="Unassembled WGS sequence"/>
</dbReference>
<dbReference type="CDD" id="cd05233">
    <property type="entry name" value="SDR_c"/>
    <property type="match status" value="1"/>
</dbReference>
<keyword evidence="4" id="KW-1185">Reference proteome</keyword>
<dbReference type="InterPro" id="IPR020904">
    <property type="entry name" value="Sc_DH/Rdtase_CS"/>
</dbReference>
<dbReference type="PANTHER" id="PTHR43639:SF1">
    <property type="entry name" value="SHORT-CHAIN DEHYDROGENASE_REDUCTASE FAMILY PROTEIN"/>
    <property type="match status" value="1"/>
</dbReference>
<evidence type="ECO:0000256" key="2">
    <source>
        <dbReference type="ARBA" id="ARBA00023002"/>
    </source>
</evidence>
<dbReference type="RefSeq" id="WP_221446646.1">
    <property type="nucleotide sequence ID" value="NZ_BAAAJR010000001.1"/>
</dbReference>
<dbReference type="InterPro" id="IPR036291">
    <property type="entry name" value="NAD(P)-bd_dom_sf"/>
</dbReference>
<sequence>MSPLTPNPALEDPLAGVGEEWMAGRTALVTGAGQNGDLPGVGYAIARLLAAHGARVAVLDRSAEAADRTVARIRAAGGVAIPLVADVTDDVACERAIAEVIDRFGALDTLVNNVASGDRAGIFEVTPERFEELIDINLKSAWHITRHAVPVLPRGSAIVNISSVGVRARGPGMPYCVAKAGIENFTEGAATTLGPQGIRVNCVEVGAIWGAFAAANMDESMREPRRQSTTLKTEGSAWDIAHATLFLLSDRARWITGQILAVDGGPPSYFPPGPPITSVPKSIPATV</sequence>
<gene>
    <name evidence="3" type="ORF">HD594_003128</name>
</gene>